<sequence>MDFTFTYPKDCSNAPKKETIKEMIHAFARKDPSQGSHYLSEDIQWQRVNHQSIIGKESLFHFFANTENNHVLSLHIERIITHGKLASADGTYTMSDSSTFSFCHIITFTSAGKNTINTVKTFLIKHD</sequence>
<gene>
    <name evidence="2" type="ORF">CKF48_05915</name>
</gene>
<reference evidence="2 3" key="1">
    <citation type="submission" date="2017-08" db="EMBL/GenBank/DDBJ databases">
        <title>Complete Genome Sequence of Bacillus kochii Oregon-R-modENCODE STRAIN BDGP4, isolated from Drosophila melanogaster gut.</title>
        <authorList>
            <person name="Wan K.H."/>
            <person name="Yu C."/>
            <person name="Park S."/>
            <person name="Hammonds A.S."/>
            <person name="Booth B.W."/>
            <person name="Celniker S.E."/>
        </authorList>
    </citation>
    <scope>NUCLEOTIDE SEQUENCE [LARGE SCALE GENOMIC DNA]</scope>
    <source>
        <strain evidence="2 3">BDGP4</strain>
    </source>
</reference>
<keyword evidence="3" id="KW-1185">Reference proteome</keyword>
<evidence type="ECO:0000313" key="2">
    <source>
        <dbReference type="EMBL" id="ASV66902.1"/>
    </source>
</evidence>
<name>A0A248TFK8_9BACI</name>
<feature type="domain" description="SnoaL-like" evidence="1">
    <location>
        <begin position="21"/>
        <end position="113"/>
    </location>
</feature>
<dbReference type="EMBL" id="CP022983">
    <property type="protein sequence ID" value="ASV66902.1"/>
    <property type="molecule type" value="Genomic_DNA"/>
</dbReference>
<dbReference type="SUPFAM" id="SSF54427">
    <property type="entry name" value="NTF2-like"/>
    <property type="match status" value="1"/>
</dbReference>
<dbReference type="RefSeq" id="WP_095370477.1">
    <property type="nucleotide sequence ID" value="NZ_CP022983.1"/>
</dbReference>
<dbReference type="Gene3D" id="3.10.450.50">
    <property type="match status" value="1"/>
</dbReference>
<dbReference type="OrthoDB" id="6692273at2"/>
<protein>
    <recommendedName>
        <fullName evidence="1">SnoaL-like domain-containing protein</fullName>
    </recommendedName>
</protein>
<dbReference type="KEGG" id="bko:CKF48_05915"/>
<accession>A0A248TFK8</accession>
<evidence type="ECO:0000259" key="1">
    <source>
        <dbReference type="Pfam" id="PF12680"/>
    </source>
</evidence>
<evidence type="ECO:0000313" key="3">
    <source>
        <dbReference type="Proteomes" id="UP000215137"/>
    </source>
</evidence>
<dbReference type="InterPro" id="IPR032710">
    <property type="entry name" value="NTF2-like_dom_sf"/>
</dbReference>
<dbReference type="InterPro" id="IPR037401">
    <property type="entry name" value="SnoaL-like"/>
</dbReference>
<dbReference type="AlphaFoldDB" id="A0A248TFK8"/>
<proteinExistence type="predicted"/>
<dbReference type="Pfam" id="PF12680">
    <property type="entry name" value="SnoaL_2"/>
    <property type="match status" value="1"/>
</dbReference>
<dbReference type="Proteomes" id="UP000215137">
    <property type="component" value="Chromosome"/>
</dbReference>
<organism evidence="2 3">
    <name type="scientific">Cytobacillus kochii</name>
    <dbReference type="NCBI Taxonomy" id="859143"/>
    <lineage>
        <taxon>Bacteria</taxon>
        <taxon>Bacillati</taxon>
        <taxon>Bacillota</taxon>
        <taxon>Bacilli</taxon>
        <taxon>Bacillales</taxon>
        <taxon>Bacillaceae</taxon>
        <taxon>Cytobacillus</taxon>
    </lineage>
</organism>